<dbReference type="Proteomes" id="UP000601435">
    <property type="component" value="Unassembled WGS sequence"/>
</dbReference>
<dbReference type="AlphaFoldDB" id="A0A812XPH6"/>
<evidence type="ECO:0000313" key="2">
    <source>
        <dbReference type="Proteomes" id="UP000601435"/>
    </source>
</evidence>
<sequence>MGRAEKRGRAYQGRVMGAAAPDLARRRCERSARRMESRLLGADRQGSNLMKENLPAAPSRLCAKQNRSAIVDAERRVRFQEPDIIEVVSWKDATHLMQYKGKKKLEEEEFMLGALSSLPHRFALMAALMPMVVRFAIGIVDTVM</sequence>
<dbReference type="OrthoDB" id="424020at2759"/>
<comment type="caution">
    <text evidence="1">The sequence shown here is derived from an EMBL/GenBank/DDBJ whole genome shotgun (WGS) entry which is preliminary data.</text>
</comment>
<reference evidence="1" key="1">
    <citation type="submission" date="2021-02" db="EMBL/GenBank/DDBJ databases">
        <authorList>
            <person name="Dougan E. K."/>
            <person name="Rhodes N."/>
            <person name="Thang M."/>
            <person name="Chan C."/>
        </authorList>
    </citation>
    <scope>NUCLEOTIDE SEQUENCE</scope>
</reference>
<protein>
    <submittedName>
        <fullName evidence="1">Uncharacterized protein</fullName>
    </submittedName>
</protein>
<accession>A0A812XPH6</accession>
<evidence type="ECO:0000313" key="1">
    <source>
        <dbReference type="EMBL" id="CAE7747043.1"/>
    </source>
</evidence>
<dbReference type="EMBL" id="CAJNJA010038442">
    <property type="protein sequence ID" value="CAE7747043.1"/>
    <property type="molecule type" value="Genomic_DNA"/>
</dbReference>
<keyword evidence="2" id="KW-1185">Reference proteome</keyword>
<organism evidence="1 2">
    <name type="scientific">Symbiodinium necroappetens</name>
    <dbReference type="NCBI Taxonomy" id="1628268"/>
    <lineage>
        <taxon>Eukaryota</taxon>
        <taxon>Sar</taxon>
        <taxon>Alveolata</taxon>
        <taxon>Dinophyceae</taxon>
        <taxon>Suessiales</taxon>
        <taxon>Symbiodiniaceae</taxon>
        <taxon>Symbiodinium</taxon>
    </lineage>
</organism>
<proteinExistence type="predicted"/>
<gene>
    <name evidence="1" type="ORF">SNEC2469_LOCUS21643</name>
</gene>
<name>A0A812XPH6_9DINO</name>